<reference evidence="1 2" key="1">
    <citation type="submission" date="2018-06" db="EMBL/GenBank/DDBJ databases">
        <title>Draft sequence of Acidithiobacillus ferrooxidans CCM 4253.</title>
        <authorList>
            <person name="Moya-Beltran A."/>
            <person name="Castro M."/>
            <person name="Covarrubias P.C."/>
            <person name="Issotta F."/>
            <person name="Janiczek O."/>
            <person name="Mandl M."/>
            <person name="Kucera J."/>
            <person name="Quatrini R."/>
        </authorList>
    </citation>
    <scope>NUCLEOTIDE SEQUENCE [LARGE SCALE GENOMIC DNA]</scope>
    <source>
        <strain evidence="1 2">CCM 4253</strain>
    </source>
</reference>
<name>A0A2W1K169_ACIFR</name>
<gene>
    <name evidence="1" type="ORF">DN052_13940</name>
</gene>
<protein>
    <submittedName>
        <fullName evidence="1">Uncharacterized protein</fullName>
    </submittedName>
</protein>
<evidence type="ECO:0000313" key="2">
    <source>
        <dbReference type="Proteomes" id="UP000248886"/>
    </source>
</evidence>
<dbReference type="EMBL" id="QKQP01000010">
    <property type="protein sequence ID" value="PZD80180.1"/>
    <property type="molecule type" value="Genomic_DNA"/>
</dbReference>
<evidence type="ECO:0000313" key="1">
    <source>
        <dbReference type="EMBL" id="PZD80180.1"/>
    </source>
</evidence>
<organism evidence="1 2">
    <name type="scientific">Acidithiobacillus ferrooxidans</name>
    <name type="common">Thiobacillus ferrooxidans</name>
    <dbReference type="NCBI Taxonomy" id="920"/>
    <lineage>
        <taxon>Bacteria</taxon>
        <taxon>Pseudomonadati</taxon>
        <taxon>Pseudomonadota</taxon>
        <taxon>Acidithiobacillia</taxon>
        <taxon>Acidithiobacillales</taxon>
        <taxon>Acidithiobacillaceae</taxon>
        <taxon>Acidithiobacillus</taxon>
    </lineage>
</organism>
<dbReference type="Proteomes" id="UP000248886">
    <property type="component" value="Unassembled WGS sequence"/>
</dbReference>
<comment type="caution">
    <text evidence="1">The sequence shown here is derived from an EMBL/GenBank/DDBJ whole genome shotgun (WGS) entry which is preliminary data.</text>
</comment>
<sequence length="259" mass="29947">MAKQVEKCRLCDLVCPLCESHIIPKAFFRDAMVGEPACGLNMITPERIEVGKMAGEYERLLCRGCEEIVGRYDDYGIRFFRRQVGERLIAFNGDVVPDDIDLIGKVDLRLLRLFIISVLWRASISSRPFFDKVDLGPFELVAKQIIRDEITLSDNLFPFFMNRYAETDQAKRMLFNPLPTRMGPLRFFNVNIGGFNVAVKVDQRDLRYPHDFIWKTLTEAGVVLVYEKRLLDSEEYATIQQVARMARANSQKPVQRNVR</sequence>
<proteinExistence type="predicted"/>
<dbReference type="OrthoDB" id="5518417at2"/>
<accession>A0A2W1K169</accession>
<dbReference type="RefSeq" id="WP_054608920.1">
    <property type="nucleotide sequence ID" value="NZ_AP025160.1"/>
</dbReference>
<dbReference type="AlphaFoldDB" id="A0A2W1K169"/>